<sequence>MATEDTSRPLSPRDRLPQRNGDFRVPGVVERYNPGTDHRLLQRFSGGPRHPSGEADDKGSIDGF</sequence>
<organism evidence="2 3">
    <name type="scientific">Methylococcus capsulatus</name>
    <dbReference type="NCBI Taxonomy" id="414"/>
    <lineage>
        <taxon>Bacteria</taxon>
        <taxon>Pseudomonadati</taxon>
        <taxon>Pseudomonadota</taxon>
        <taxon>Gammaproteobacteria</taxon>
        <taxon>Methylococcales</taxon>
        <taxon>Methylococcaceae</taxon>
        <taxon>Methylococcus</taxon>
    </lineage>
</organism>
<dbReference type="EMBL" id="OX458332">
    <property type="protein sequence ID" value="CAI8781341.1"/>
    <property type="molecule type" value="Genomic_DNA"/>
</dbReference>
<feature type="compositionally biased region" description="Basic and acidic residues" evidence="1">
    <location>
        <begin position="51"/>
        <end position="64"/>
    </location>
</feature>
<reference evidence="2" key="1">
    <citation type="submission" date="2023-03" db="EMBL/GenBank/DDBJ databases">
        <authorList>
            <person name="Pearce D."/>
        </authorList>
    </citation>
    <scope>NUCLEOTIDE SEQUENCE</scope>
    <source>
        <strain evidence="2">Mc</strain>
    </source>
</reference>
<dbReference type="AlphaFoldDB" id="A0AA35UPY6"/>
<accession>A0AA35UPY6</accession>
<proteinExistence type="predicted"/>
<protein>
    <submittedName>
        <fullName evidence="2">Uncharacterized protein</fullName>
    </submittedName>
</protein>
<feature type="compositionally biased region" description="Basic and acidic residues" evidence="1">
    <location>
        <begin position="1"/>
        <end position="17"/>
    </location>
</feature>
<feature type="region of interest" description="Disordered" evidence="1">
    <location>
        <begin position="1"/>
        <end position="64"/>
    </location>
</feature>
<dbReference type="Proteomes" id="UP001158598">
    <property type="component" value="Chromosome"/>
</dbReference>
<evidence type="ECO:0000313" key="2">
    <source>
        <dbReference type="EMBL" id="CAI8781341.1"/>
    </source>
</evidence>
<name>A0AA35UPY6_METCP</name>
<evidence type="ECO:0000256" key="1">
    <source>
        <dbReference type="SAM" id="MobiDB-lite"/>
    </source>
</evidence>
<evidence type="ECO:0000313" key="3">
    <source>
        <dbReference type="Proteomes" id="UP001158598"/>
    </source>
</evidence>
<gene>
    <name evidence="2" type="ORF">MCNOR_1212</name>
</gene>